<dbReference type="EC" id="7.1.1.2" evidence="3 17"/>
<evidence type="ECO:0000313" key="21">
    <source>
        <dbReference type="EMBL" id="AHH92964.1"/>
    </source>
</evidence>
<evidence type="ECO:0000256" key="2">
    <source>
        <dbReference type="ARBA" id="ARBA00004448"/>
    </source>
</evidence>
<evidence type="ECO:0000256" key="11">
    <source>
        <dbReference type="ARBA" id="ARBA00022989"/>
    </source>
</evidence>
<evidence type="ECO:0000256" key="12">
    <source>
        <dbReference type="ARBA" id="ARBA00023027"/>
    </source>
</evidence>
<evidence type="ECO:0000259" key="19">
    <source>
        <dbReference type="Pfam" id="PF00662"/>
    </source>
</evidence>
<dbReference type="Pfam" id="PF06455">
    <property type="entry name" value="NADH5_C"/>
    <property type="match status" value="1"/>
</dbReference>
<comment type="catalytic activity">
    <reaction evidence="16 17">
        <text>a ubiquinone + NADH + 5 H(+)(in) = a ubiquinol + NAD(+) + 4 H(+)(out)</text>
        <dbReference type="Rhea" id="RHEA:29091"/>
        <dbReference type="Rhea" id="RHEA-COMP:9565"/>
        <dbReference type="Rhea" id="RHEA-COMP:9566"/>
        <dbReference type="ChEBI" id="CHEBI:15378"/>
        <dbReference type="ChEBI" id="CHEBI:16389"/>
        <dbReference type="ChEBI" id="CHEBI:17976"/>
        <dbReference type="ChEBI" id="CHEBI:57540"/>
        <dbReference type="ChEBI" id="CHEBI:57945"/>
        <dbReference type="EC" id="7.1.1.2"/>
    </reaction>
</comment>
<comment type="similarity">
    <text evidence="17">Belongs to the complex I subunit 5 family.</text>
</comment>
<feature type="transmembrane region" description="Helical" evidence="17">
    <location>
        <begin position="558"/>
        <end position="575"/>
    </location>
</feature>
<evidence type="ECO:0000256" key="14">
    <source>
        <dbReference type="ARBA" id="ARBA00023128"/>
    </source>
</evidence>
<comment type="function">
    <text evidence="17">Core subunit of the mitochondrial membrane respiratory chain NADH dehydrogenase (Complex I) which catalyzes electron transfer from NADH through the respiratory chain, using ubiquinone as an electron acceptor. Essential for the catalytic activity and assembly of complex I.</text>
</comment>
<accession>A0A0A7AJ29</accession>
<dbReference type="PRINTS" id="PR01435">
    <property type="entry name" value="NPOXDRDTASE5"/>
</dbReference>
<comment type="function">
    <text evidence="1">Core subunit of the mitochondrial membrane respiratory chain NADH dehydrogenase (Complex I) that is believed to belong to the minimal assembly required for catalysis. Complex I functions in the transfer of electrons from NADH to the respiratory chain. The immediate electron acceptor for the enzyme is believed to be ubiquinone.</text>
</comment>
<feature type="transmembrane region" description="Helical" evidence="17">
    <location>
        <begin position="335"/>
        <end position="361"/>
    </location>
</feature>
<evidence type="ECO:0000256" key="5">
    <source>
        <dbReference type="ARBA" id="ARBA00022448"/>
    </source>
</evidence>
<dbReference type="PRINTS" id="PR01434">
    <property type="entry name" value="NADHDHGNASE5"/>
</dbReference>
<evidence type="ECO:0000256" key="7">
    <source>
        <dbReference type="ARBA" id="ARBA00022692"/>
    </source>
</evidence>
<feature type="transmembrane region" description="Helical" evidence="17">
    <location>
        <begin position="532"/>
        <end position="551"/>
    </location>
</feature>
<dbReference type="InterPro" id="IPR001750">
    <property type="entry name" value="ND/Mrp_TM"/>
</dbReference>
<name>A0A0A7AJ29_9NEOP</name>
<evidence type="ECO:0000256" key="10">
    <source>
        <dbReference type="ARBA" id="ARBA00022982"/>
    </source>
</evidence>
<keyword evidence="9" id="KW-1278">Translocase</keyword>
<evidence type="ECO:0000256" key="13">
    <source>
        <dbReference type="ARBA" id="ARBA00023075"/>
    </source>
</evidence>
<dbReference type="CTD" id="4540"/>
<comment type="subcellular location">
    <subcellularLocation>
        <location evidence="2">Mitochondrion inner membrane</location>
        <topology evidence="2">Multi-pass membrane protein</topology>
    </subcellularLocation>
</comment>
<dbReference type="GeneID" id="22832647"/>
<evidence type="ECO:0000259" key="20">
    <source>
        <dbReference type="Pfam" id="PF06455"/>
    </source>
</evidence>
<protein>
    <recommendedName>
        <fullName evidence="4 17">NADH-ubiquinone oxidoreductase chain 5</fullName>
        <ecNumber evidence="3 17">7.1.1.2</ecNumber>
    </recommendedName>
</protein>
<gene>
    <name evidence="21" type="primary">ND5</name>
</gene>
<feature type="transmembrane region" description="Helical" evidence="17">
    <location>
        <begin position="450"/>
        <end position="474"/>
    </location>
</feature>
<feature type="transmembrane region" description="Helical" evidence="17">
    <location>
        <begin position="7"/>
        <end position="29"/>
    </location>
</feature>
<dbReference type="RefSeq" id="YP_009114169.1">
    <property type="nucleotide sequence ID" value="NC_026061.1"/>
</dbReference>
<feature type="transmembrane region" description="Helical" evidence="17">
    <location>
        <begin position="184"/>
        <end position="206"/>
    </location>
</feature>
<reference evidence="21" key="1">
    <citation type="submission" date="2013-11" db="EMBL/GenBank/DDBJ databases">
        <title>The complete nucleotide sequence of the mitochondrial genome of the Elymnias hypermnestra(Lepidoptera:Nymphalidae).</title>
        <authorList>
            <person name="Zhang W."/>
            <person name="Shi Q.-H."/>
            <person name="Hao J.-S."/>
        </authorList>
    </citation>
    <scope>NUCLEOTIDE SEQUENCE</scope>
</reference>
<keyword evidence="8" id="KW-0999">Mitochondrion inner membrane</keyword>
<feature type="domain" description="NADH:quinone oxidoreductase/Mrp antiporter transmembrane" evidence="18">
    <location>
        <begin position="107"/>
        <end position="387"/>
    </location>
</feature>
<dbReference type="Pfam" id="PF00662">
    <property type="entry name" value="Proton_antipo_N"/>
    <property type="match status" value="1"/>
</dbReference>
<feature type="transmembrane region" description="Helical" evidence="17">
    <location>
        <begin position="424"/>
        <end position="444"/>
    </location>
</feature>
<keyword evidence="15 17" id="KW-0472">Membrane</keyword>
<keyword evidence="13 17" id="KW-0830">Ubiquinone</keyword>
<dbReference type="GO" id="GO:0005743">
    <property type="term" value="C:mitochondrial inner membrane"/>
    <property type="evidence" value="ECO:0007669"/>
    <property type="project" value="UniProtKB-SubCell"/>
</dbReference>
<evidence type="ECO:0000256" key="3">
    <source>
        <dbReference type="ARBA" id="ARBA00012944"/>
    </source>
</evidence>
<feature type="domain" description="NADH-Ubiquinone oxidoreductase (complex I) chain 5 N-terminal" evidence="19">
    <location>
        <begin position="42"/>
        <end position="90"/>
    </location>
</feature>
<feature type="transmembrane region" description="Helical" evidence="17">
    <location>
        <begin position="296"/>
        <end position="314"/>
    </location>
</feature>
<feature type="transmembrane region" description="Helical" evidence="17">
    <location>
        <begin position="486"/>
        <end position="512"/>
    </location>
</feature>
<keyword evidence="10" id="KW-0249">Electron transport</keyword>
<feature type="domain" description="NADH dehydrogenase subunit 5 C-terminal" evidence="20">
    <location>
        <begin position="393"/>
        <end position="573"/>
    </location>
</feature>
<evidence type="ECO:0000256" key="16">
    <source>
        <dbReference type="ARBA" id="ARBA00049551"/>
    </source>
</evidence>
<evidence type="ECO:0000256" key="9">
    <source>
        <dbReference type="ARBA" id="ARBA00022967"/>
    </source>
</evidence>
<evidence type="ECO:0000256" key="17">
    <source>
        <dbReference type="RuleBase" id="RU003404"/>
    </source>
</evidence>
<keyword evidence="7 17" id="KW-0812">Transmembrane</keyword>
<dbReference type="PANTHER" id="PTHR42829:SF2">
    <property type="entry name" value="NADH-UBIQUINONE OXIDOREDUCTASE CHAIN 5"/>
    <property type="match status" value="1"/>
</dbReference>
<dbReference type="Pfam" id="PF00361">
    <property type="entry name" value="Proton_antipo_M"/>
    <property type="match status" value="1"/>
</dbReference>
<sequence length="576" mass="67361">MINKYFISIIFFFLMIFMLLNFIMSIYFFMNNLTLFMEWEIISFNSMSIVMSLLLDPISLTFMMFVSLISSVVILYSKSYMSSELNLNRFILLVLLFVLSMIFLIISPNMISIILGWDGLGLVSYCLVIYYQNVKSFNAGMLTVLSNRIGDVMILLVISWMINYGSWNYIFYLNFMSNNYSMKFISLMIILAAMTKSAQISFSSSVPQMVLYMPKPSPCSSSTLVTAGVYLLIRFNNLLVETMFMKFLLLISGLTMMMAGICANYEFDLKKIIALSTLSQLGLMMSILSMGYYDLAYFHLLTHAMFKALLFMCAGKIIHLMNDNQDIRMMGGMSLYIPLTSLCLNISNLALCGIPFLAGFYSKDLILEVVSMSNLNFLVFLLYYVSTGLTMFYTIRLLMYLMIEDYNLISIYNLFEEDYIMLKSMFILLMMSLISGSYLSWLMFSYPYMIYLPFNMKMMVIYVMMLGVMMGILISKMKIYSLNKFLSTYNLSFFLTYMWFMPNLSTYGMNYYFLNLGNKMLMKFDMGWSELYSGQGMFNILKYYSFVNYIYQMNNFKIYLYSFILWMMIYIFMLFL</sequence>
<dbReference type="InterPro" id="IPR010934">
    <property type="entry name" value="NADH_DH_su5_C"/>
</dbReference>
<keyword evidence="12 17" id="KW-0520">NAD</keyword>
<dbReference type="GO" id="GO:0003954">
    <property type="term" value="F:NADH dehydrogenase activity"/>
    <property type="evidence" value="ECO:0007669"/>
    <property type="project" value="TreeGrafter"/>
</dbReference>
<evidence type="ECO:0000256" key="6">
    <source>
        <dbReference type="ARBA" id="ARBA00022660"/>
    </source>
</evidence>
<evidence type="ECO:0000259" key="18">
    <source>
        <dbReference type="Pfam" id="PF00361"/>
    </source>
</evidence>
<dbReference type="GO" id="GO:0015990">
    <property type="term" value="P:electron transport coupled proton transport"/>
    <property type="evidence" value="ECO:0007669"/>
    <property type="project" value="TreeGrafter"/>
</dbReference>
<evidence type="ECO:0000256" key="8">
    <source>
        <dbReference type="ARBA" id="ARBA00022792"/>
    </source>
</evidence>
<keyword evidence="11 17" id="KW-1133">Transmembrane helix</keyword>
<keyword evidence="14 17" id="KW-0496">Mitochondrion</keyword>
<dbReference type="EMBL" id="KF906484">
    <property type="protein sequence ID" value="AHH92964.1"/>
    <property type="molecule type" value="Genomic_DNA"/>
</dbReference>
<proteinExistence type="inferred from homology"/>
<keyword evidence="5 17" id="KW-0813">Transport</keyword>
<dbReference type="GO" id="GO:0042773">
    <property type="term" value="P:ATP synthesis coupled electron transport"/>
    <property type="evidence" value="ECO:0007669"/>
    <property type="project" value="InterPro"/>
</dbReference>
<feature type="transmembrane region" description="Helical" evidence="17">
    <location>
        <begin position="247"/>
        <end position="265"/>
    </location>
</feature>
<feature type="transmembrane region" description="Helical" evidence="17">
    <location>
        <begin position="49"/>
        <end position="75"/>
    </location>
</feature>
<evidence type="ECO:0000256" key="1">
    <source>
        <dbReference type="ARBA" id="ARBA00003257"/>
    </source>
</evidence>
<dbReference type="PANTHER" id="PTHR42829">
    <property type="entry name" value="NADH-UBIQUINONE OXIDOREDUCTASE CHAIN 5"/>
    <property type="match status" value="1"/>
</dbReference>
<feature type="transmembrane region" description="Helical" evidence="17">
    <location>
        <begin position="152"/>
        <end position="172"/>
    </location>
</feature>
<feature type="transmembrane region" description="Helical" evidence="17">
    <location>
        <begin position="87"/>
        <end position="106"/>
    </location>
</feature>
<organism evidence="21">
    <name type="scientific">Elymnias hypermnestra</name>
    <name type="common">common palmfly</name>
    <dbReference type="NCBI Taxonomy" id="366056"/>
    <lineage>
        <taxon>Eukaryota</taxon>
        <taxon>Metazoa</taxon>
        <taxon>Ecdysozoa</taxon>
        <taxon>Arthropoda</taxon>
        <taxon>Hexapoda</taxon>
        <taxon>Insecta</taxon>
        <taxon>Pterygota</taxon>
        <taxon>Neoptera</taxon>
        <taxon>Endopterygota</taxon>
        <taxon>Lepidoptera</taxon>
        <taxon>Glossata</taxon>
        <taxon>Ditrysia</taxon>
        <taxon>Papilionoidea</taxon>
        <taxon>Nymphalidae</taxon>
        <taxon>Satyrinae</taxon>
        <taxon>Elymniini</taxon>
        <taxon>Elymnias</taxon>
    </lineage>
</organism>
<dbReference type="GO" id="GO:0008137">
    <property type="term" value="F:NADH dehydrogenase (ubiquinone) activity"/>
    <property type="evidence" value="ECO:0007669"/>
    <property type="project" value="UniProtKB-EC"/>
</dbReference>
<feature type="transmembrane region" description="Helical" evidence="17">
    <location>
        <begin position="381"/>
        <end position="403"/>
    </location>
</feature>
<geneLocation type="mitochondrion" evidence="21"/>
<dbReference type="InterPro" id="IPR001516">
    <property type="entry name" value="Proton_antipo_N"/>
</dbReference>
<evidence type="ECO:0000256" key="4">
    <source>
        <dbReference type="ARBA" id="ARBA00021096"/>
    </source>
</evidence>
<keyword evidence="6" id="KW-0679">Respiratory chain</keyword>
<feature type="transmembrane region" description="Helical" evidence="17">
    <location>
        <begin position="272"/>
        <end position="290"/>
    </location>
</feature>
<evidence type="ECO:0000256" key="15">
    <source>
        <dbReference type="ARBA" id="ARBA00023136"/>
    </source>
</evidence>
<dbReference type="AlphaFoldDB" id="A0A0A7AJ29"/>
<dbReference type="InterPro" id="IPR003945">
    <property type="entry name" value="NU5C-like"/>
</dbReference>